<gene>
    <name evidence="2" type="ORF">SAMN05421803_101689</name>
</gene>
<name>A0A1M6CFI4_9ACTN</name>
<dbReference type="OrthoDB" id="34459at2"/>
<sequence>MSERRHYVTDDGRYIVVDGRRWRATDPSVPEDLRDELVRELMRARRLIKNGDTSARARVHDAKTALGERGEPWWEATGDGVRARVAAGVDALLRAREGGPVLLGEAARIVGEAGWRSRLEAVRDVARSRRRSGDWDLPDGDGPDAEASSEELRILPGPEFDAGTGRA</sequence>
<dbReference type="AlphaFoldDB" id="A0A1M6CFI4"/>
<feature type="region of interest" description="Disordered" evidence="1">
    <location>
        <begin position="128"/>
        <end position="167"/>
    </location>
</feature>
<feature type="compositionally biased region" description="Acidic residues" evidence="1">
    <location>
        <begin position="136"/>
        <end position="149"/>
    </location>
</feature>
<keyword evidence="3" id="KW-1185">Reference proteome</keyword>
<dbReference type="RefSeq" id="WP_073374732.1">
    <property type="nucleotide sequence ID" value="NZ_FQZK01000001.1"/>
</dbReference>
<evidence type="ECO:0008006" key="4">
    <source>
        <dbReference type="Google" id="ProtNLM"/>
    </source>
</evidence>
<proteinExistence type="predicted"/>
<dbReference type="EMBL" id="FQZK01000001">
    <property type="protein sequence ID" value="SHI59762.1"/>
    <property type="molecule type" value="Genomic_DNA"/>
</dbReference>
<organism evidence="2 3">
    <name type="scientific">Nocardiopsis flavescens</name>
    <dbReference type="NCBI Taxonomy" id="758803"/>
    <lineage>
        <taxon>Bacteria</taxon>
        <taxon>Bacillati</taxon>
        <taxon>Actinomycetota</taxon>
        <taxon>Actinomycetes</taxon>
        <taxon>Streptosporangiales</taxon>
        <taxon>Nocardiopsidaceae</taxon>
        <taxon>Nocardiopsis</taxon>
    </lineage>
</organism>
<evidence type="ECO:0000313" key="3">
    <source>
        <dbReference type="Proteomes" id="UP000184452"/>
    </source>
</evidence>
<accession>A0A1M6CFI4</accession>
<evidence type="ECO:0000313" key="2">
    <source>
        <dbReference type="EMBL" id="SHI59762.1"/>
    </source>
</evidence>
<protein>
    <recommendedName>
        <fullName evidence="4">DUF3253 domain-containing protein</fullName>
    </recommendedName>
</protein>
<evidence type="ECO:0000256" key="1">
    <source>
        <dbReference type="SAM" id="MobiDB-lite"/>
    </source>
</evidence>
<reference evidence="2 3" key="1">
    <citation type="submission" date="2016-11" db="EMBL/GenBank/DDBJ databases">
        <authorList>
            <person name="Jaros S."/>
            <person name="Januszkiewicz K."/>
            <person name="Wedrychowicz H."/>
        </authorList>
    </citation>
    <scope>NUCLEOTIDE SEQUENCE [LARGE SCALE GENOMIC DNA]</scope>
    <source>
        <strain evidence="2 3">CGMCC 4.5723</strain>
    </source>
</reference>
<dbReference type="Proteomes" id="UP000184452">
    <property type="component" value="Unassembled WGS sequence"/>
</dbReference>
<dbReference type="STRING" id="758803.SAMN05421803_101689"/>